<feature type="signal peptide" evidence="1">
    <location>
        <begin position="1"/>
        <end position="27"/>
    </location>
</feature>
<accession>A0A978VCD7</accession>
<evidence type="ECO:0000313" key="2">
    <source>
        <dbReference type="EMBL" id="KAH7528026.1"/>
    </source>
</evidence>
<feature type="chain" id="PRO_5037225844" evidence="1">
    <location>
        <begin position="28"/>
        <end position="133"/>
    </location>
</feature>
<organism evidence="2 3">
    <name type="scientific">Ziziphus jujuba var. spinosa</name>
    <dbReference type="NCBI Taxonomy" id="714518"/>
    <lineage>
        <taxon>Eukaryota</taxon>
        <taxon>Viridiplantae</taxon>
        <taxon>Streptophyta</taxon>
        <taxon>Embryophyta</taxon>
        <taxon>Tracheophyta</taxon>
        <taxon>Spermatophyta</taxon>
        <taxon>Magnoliopsida</taxon>
        <taxon>eudicotyledons</taxon>
        <taxon>Gunneridae</taxon>
        <taxon>Pentapetalae</taxon>
        <taxon>rosids</taxon>
        <taxon>fabids</taxon>
        <taxon>Rosales</taxon>
        <taxon>Rhamnaceae</taxon>
        <taxon>Paliureae</taxon>
        <taxon>Ziziphus</taxon>
    </lineage>
</organism>
<sequence length="133" mass="14821">MASYPSFISYLLFGCLLYLSCLNKSFGRELNLGFEGEVIDIVPISSLETICSPSTKDINILTNNKFECHAVNNNRKSLKEVDKHGPCSQLYQDLIEELVLIKSLTTDLRNIVQEPDTTTLQLSTEPPLAPPTT</sequence>
<reference evidence="2" key="1">
    <citation type="journal article" date="2021" name="Front. Plant Sci.">
        <title>Chromosome-Scale Genome Assembly for Chinese Sour Jujube and Insights Into Its Genome Evolution and Domestication Signature.</title>
        <authorList>
            <person name="Shen L.-Y."/>
            <person name="Luo H."/>
            <person name="Wang X.-L."/>
            <person name="Wang X.-M."/>
            <person name="Qiu X.-J."/>
            <person name="Liu H."/>
            <person name="Zhou S.-S."/>
            <person name="Jia K.-H."/>
            <person name="Nie S."/>
            <person name="Bao Y.-T."/>
            <person name="Zhang R.-G."/>
            <person name="Yun Q.-Z."/>
            <person name="Chai Y.-H."/>
            <person name="Lu J.-Y."/>
            <person name="Li Y."/>
            <person name="Zhao S.-W."/>
            <person name="Mao J.-F."/>
            <person name="Jia S.-G."/>
            <person name="Mao Y.-M."/>
        </authorList>
    </citation>
    <scope>NUCLEOTIDE SEQUENCE</scope>
    <source>
        <strain evidence="2">AT0</strain>
        <tissue evidence="2">Leaf</tissue>
    </source>
</reference>
<gene>
    <name evidence="2" type="ORF">FEM48_Zijuj05G0028100</name>
</gene>
<name>A0A978VCD7_ZIZJJ</name>
<evidence type="ECO:0000256" key="1">
    <source>
        <dbReference type="SAM" id="SignalP"/>
    </source>
</evidence>
<dbReference type="AlphaFoldDB" id="A0A978VCD7"/>
<keyword evidence="1" id="KW-0732">Signal</keyword>
<evidence type="ECO:0000313" key="3">
    <source>
        <dbReference type="Proteomes" id="UP000813462"/>
    </source>
</evidence>
<proteinExistence type="predicted"/>
<dbReference type="EMBL" id="JAEACU010000005">
    <property type="protein sequence ID" value="KAH7528026.1"/>
    <property type="molecule type" value="Genomic_DNA"/>
</dbReference>
<protein>
    <submittedName>
        <fullName evidence="2">Uncharacterized protein</fullName>
    </submittedName>
</protein>
<dbReference type="Proteomes" id="UP000813462">
    <property type="component" value="Unassembled WGS sequence"/>
</dbReference>
<comment type="caution">
    <text evidence="2">The sequence shown here is derived from an EMBL/GenBank/DDBJ whole genome shotgun (WGS) entry which is preliminary data.</text>
</comment>